<dbReference type="EMBL" id="JRVC01000001">
    <property type="protein sequence ID" value="KHS49535.1"/>
    <property type="molecule type" value="Genomic_DNA"/>
</dbReference>
<evidence type="ECO:0000256" key="2">
    <source>
        <dbReference type="ARBA" id="ARBA00022617"/>
    </source>
</evidence>
<dbReference type="Gene3D" id="3.90.480.10">
    <property type="entry name" value="Sulfite Reductase Hemoprotein,Domain 2"/>
    <property type="match status" value="1"/>
</dbReference>
<keyword evidence="6" id="KW-0411">Iron-sulfur</keyword>
<keyword evidence="10" id="KW-1185">Reference proteome</keyword>
<gene>
    <name evidence="8" type="ORF">NJ75_00016</name>
    <name evidence="9" type="ORF">NJ75_00238</name>
</gene>
<dbReference type="Pfam" id="PF03460">
    <property type="entry name" value="NIR_SIR_ferr"/>
    <property type="match status" value="1"/>
</dbReference>
<dbReference type="GO" id="GO:0051539">
    <property type="term" value="F:4 iron, 4 sulfur cluster binding"/>
    <property type="evidence" value="ECO:0007669"/>
    <property type="project" value="UniProtKB-KW"/>
</dbReference>
<evidence type="ECO:0000313" key="10">
    <source>
        <dbReference type="Proteomes" id="UP000031338"/>
    </source>
</evidence>
<keyword evidence="3" id="KW-0479">Metal-binding</keyword>
<evidence type="ECO:0000313" key="9">
    <source>
        <dbReference type="EMBL" id="KHS49535.1"/>
    </source>
</evidence>
<dbReference type="STRING" id="48936.NJ75_00016"/>
<keyword evidence="5" id="KW-0408">Iron</keyword>
<evidence type="ECO:0000256" key="5">
    <source>
        <dbReference type="ARBA" id="ARBA00023004"/>
    </source>
</evidence>
<dbReference type="PATRIC" id="fig|48936.3.peg.16"/>
<dbReference type="PANTHER" id="PTHR32439">
    <property type="entry name" value="FERREDOXIN--NITRITE REDUCTASE, CHLOROPLASTIC"/>
    <property type="match status" value="1"/>
</dbReference>
<evidence type="ECO:0000256" key="1">
    <source>
        <dbReference type="ARBA" id="ARBA00022485"/>
    </source>
</evidence>
<dbReference type="EMBL" id="JRVC01000001">
    <property type="protein sequence ID" value="KHS49313.1"/>
    <property type="molecule type" value="Genomic_DNA"/>
</dbReference>
<dbReference type="Proteomes" id="UP000031338">
    <property type="component" value="Unassembled WGS sequence"/>
</dbReference>
<organism evidence="9 10">
    <name type="scientific">Novosphingobium subterraneum</name>
    <dbReference type="NCBI Taxonomy" id="48936"/>
    <lineage>
        <taxon>Bacteria</taxon>
        <taxon>Pseudomonadati</taxon>
        <taxon>Pseudomonadota</taxon>
        <taxon>Alphaproteobacteria</taxon>
        <taxon>Sphingomonadales</taxon>
        <taxon>Sphingomonadaceae</taxon>
        <taxon>Novosphingobium</taxon>
    </lineage>
</organism>
<evidence type="ECO:0000256" key="4">
    <source>
        <dbReference type="ARBA" id="ARBA00023002"/>
    </source>
</evidence>
<keyword evidence="4" id="KW-0560">Oxidoreductase</keyword>
<feature type="domain" description="Nitrite/Sulfite reductase ferredoxin-like" evidence="7">
    <location>
        <begin position="15"/>
        <end position="81"/>
    </location>
</feature>
<protein>
    <submittedName>
        <fullName evidence="9">Precorrin-3B synthase</fullName>
    </submittedName>
</protein>
<dbReference type="SUPFAM" id="SSF56014">
    <property type="entry name" value="Nitrite and sulphite reductase 4Fe-4S domain-like"/>
    <property type="match status" value="1"/>
</dbReference>
<keyword evidence="1" id="KW-0004">4Fe-4S</keyword>
<evidence type="ECO:0000259" key="7">
    <source>
        <dbReference type="Pfam" id="PF03460"/>
    </source>
</evidence>
<evidence type="ECO:0000256" key="3">
    <source>
        <dbReference type="ARBA" id="ARBA00022723"/>
    </source>
</evidence>
<name>A0A0B8ZTL4_9SPHN</name>
<dbReference type="InterPro" id="IPR036136">
    <property type="entry name" value="Nit/Sulf_reduc_fer-like_dom_sf"/>
</dbReference>
<keyword evidence="2" id="KW-0349">Heme</keyword>
<dbReference type="Gene3D" id="3.30.413.10">
    <property type="entry name" value="Sulfite Reductase Hemoprotein, domain 1"/>
    <property type="match status" value="2"/>
</dbReference>
<dbReference type="PROSITE" id="PS00365">
    <property type="entry name" value="NIR_SIR"/>
    <property type="match status" value="1"/>
</dbReference>
<dbReference type="InterPro" id="IPR051329">
    <property type="entry name" value="NIR_SIR_4Fe-4S"/>
</dbReference>
<dbReference type="GO" id="GO:0020037">
    <property type="term" value="F:heme binding"/>
    <property type="evidence" value="ECO:0007669"/>
    <property type="project" value="InterPro"/>
</dbReference>
<comment type="caution">
    <text evidence="9">The sequence shown here is derived from an EMBL/GenBank/DDBJ whole genome shotgun (WGS) entry which is preliminary data.</text>
</comment>
<dbReference type="InterPro" id="IPR006066">
    <property type="entry name" value="NO2/SO3_Rdtase_FeS/sirohaem_BS"/>
</dbReference>
<sequence length="375" mass="38994">MTGFAVKGWCPDAWHPMISGDGLLVRVKPRLGRLTREQALALCDAAATCGSGLIDLTRRANLQIRGVAQDRWPLLIQRLIALELVQPEPALEARRNVLVAPDWQENDDTHRIANALLARIGEWPDLPGKVGFVIDAGPAAVLTGASGDFRVERGTDGSLILRADGCLTGSSLSPGTEADALIALAHWFAASGAAAAGRMARWDAELPAWAKGAIAPAMAEPGHVLGTGHHPSIALAFGLIEASELAILLESGSASGLRTTPWRRLLIEGAAAARTHPSTGAKPDPLPHVEACPGAPLCAQATVETRALARRLAPYVSGRLHVSGCAKGCACSQVADVTLTGRNGRFDLVLAGKAGSPPSRSGLSASEILAHFGAV</sequence>
<accession>A0A0B8ZTL4</accession>
<proteinExistence type="predicted"/>
<evidence type="ECO:0000313" key="8">
    <source>
        <dbReference type="EMBL" id="KHS49313.1"/>
    </source>
</evidence>
<evidence type="ECO:0000256" key="6">
    <source>
        <dbReference type="ARBA" id="ARBA00023014"/>
    </source>
</evidence>
<dbReference type="GO" id="GO:0016491">
    <property type="term" value="F:oxidoreductase activity"/>
    <property type="evidence" value="ECO:0007669"/>
    <property type="project" value="UniProtKB-KW"/>
</dbReference>
<dbReference type="SUPFAM" id="SSF55124">
    <property type="entry name" value="Nitrite/Sulfite reductase N-terminal domain-like"/>
    <property type="match status" value="1"/>
</dbReference>
<dbReference type="InterPro" id="IPR045854">
    <property type="entry name" value="NO2/SO3_Rdtase_4Fe4S_sf"/>
</dbReference>
<dbReference type="PANTHER" id="PTHR32439:SF9">
    <property type="entry name" value="BLR3264 PROTEIN"/>
    <property type="match status" value="1"/>
</dbReference>
<dbReference type="AlphaFoldDB" id="A0A0B8ZTL4"/>
<dbReference type="GO" id="GO:0046872">
    <property type="term" value="F:metal ion binding"/>
    <property type="evidence" value="ECO:0007669"/>
    <property type="project" value="UniProtKB-KW"/>
</dbReference>
<dbReference type="InterPro" id="IPR005117">
    <property type="entry name" value="NiRdtase/SiRdtase_haem-b_fer"/>
</dbReference>
<reference evidence="9 10" key="1">
    <citation type="submission" date="2014-10" db="EMBL/GenBank/DDBJ databases">
        <title>Draft genome sequence of Novosphingobium subterraneum DSM 12447.</title>
        <authorList>
            <person name="Gan H.M."/>
            <person name="Gan H.Y."/>
            <person name="Savka M.A."/>
        </authorList>
    </citation>
    <scope>NUCLEOTIDE SEQUENCE [LARGE SCALE GENOMIC DNA]</scope>
    <source>
        <strain evidence="9 10">DSM 12447</strain>
    </source>
</reference>
<dbReference type="RefSeq" id="WP_039330629.1">
    <property type="nucleotide sequence ID" value="NZ_JBNNWK010000023.1"/>
</dbReference>